<keyword evidence="8 11" id="KW-0408">Iron</keyword>
<dbReference type="InterPro" id="IPR002401">
    <property type="entry name" value="Cyt_P450_E_grp-I"/>
</dbReference>
<dbReference type="AlphaFoldDB" id="A0AAF0U594"/>
<dbReference type="GO" id="GO:0005506">
    <property type="term" value="F:iron ion binding"/>
    <property type="evidence" value="ECO:0007669"/>
    <property type="project" value="InterPro"/>
</dbReference>
<dbReference type="PANTHER" id="PTHR24282">
    <property type="entry name" value="CYTOCHROME P450 FAMILY MEMBER"/>
    <property type="match status" value="1"/>
</dbReference>
<dbReference type="GO" id="GO:0016020">
    <property type="term" value="C:membrane"/>
    <property type="evidence" value="ECO:0007669"/>
    <property type="project" value="UniProtKB-SubCell"/>
</dbReference>
<dbReference type="InterPro" id="IPR017972">
    <property type="entry name" value="Cyt_P450_CS"/>
</dbReference>
<proteinExistence type="inferred from homology"/>
<dbReference type="GO" id="GO:0004497">
    <property type="term" value="F:monooxygenase activity"/>
    <property type="evidence" value="ECO:0007669"/>
    <property type="project" value="UniProtKB-KW"/>
</dbReference>
<protein>
    <submittedName>
        <fullName evidence="13">Uncharacterized protein</fullName>
    </submittedName>
</protein>
<dbReference type="Gene3D" id="1.10.630.10">
    <property type="entry name" value="Cytochrome P450"/>
    <property type="match status" value="1"/>
</dbReference>
<dbReference type="InterPro" id="IPR036396">
    <property type="entry name" value="Cyt_P450_sf"/>
</dbReference>
<dbReference type="SUPFAM" id="SSF48264">
    <property type="entry name" value="Cytochrome P450"/>
    <property type="match status" value="1"/>
</dbReference>
<evidence type="ECO:0000256" key="5">
    <source>
        <dbReference type="ARBA" id="ARBA00022723"/>
    </source>
</evidence>
<dbReference type="PANTHER" id="PTHR24282:SF207">
    <property type="entry name" value="CYTOCHROME P450 CYP72A219-LIKE"/>
    <property type="match status" value="1"/>
</dbReference>
<dbReference type="GO" id="GO:0016705">
    <property type="term" value="F:oxidoreductase activity, acting on paired donors, with incorporation or reduction of molecular oxygen"/>
    <property type="evidence" value="ECO:0007669"/>
    <property type="project" value="InterPro"/>
</dbReference>
<keyword evidence="3 11" id="KW-0349">Heme</keyword>
<reference evidence="13" key="1">
    <citation type="submission" date="2023-08" db="EMBL/GenBank/DDBJ databases">
        <title>A de novo genome assembly of Solanum verrucosum Schlechtendal, a Mexican diploid species geographically isolated from the other diploid A-genome species in potato relatives.</title>
        <authorList>
            <person name="Hosaka K."/>
        </authorList>
    </citation>
    <scope>NUCLEOTIDE SEQUENCE</scope>
    <source>
        <tissue evidence="13">Young leaves</tissue>
    </source>
</reference>
<evidence type="ECO:0000256" key="9">
    <source>
        <dbReference type="ARBA" id="ARBA00023033"/>
    </source>
</evidence>
<organism evidence="13 14">
    <name type="scientific">Solanum verrucosum</name>
    <dbReference type="NCBI Taxonomy" id="315347"/>
    <lineage>
        <taxon>Eukaryota</taxon>
        <taxon>Viridiplantae</taxon>
        <taxon>Streptophyta</taxon>
        <taxon>Embryophyta</taxon>
        <taxon>Tracheophyta</taxon>
        <taxon>Spermatophyta</taxon>
        <taxon>Magnoliopsida</taxon>
        <taxon>eudicotyledons</taxon>
        <taxon>Gunneridae</taxon>
        <taxon>Pentapetalae</taxon>
        <taxon>asterids</taxon>
        <taxon>lamiids</taxon>
        <taxon>Solanales</taxon>
        <taxon>Solanaceae</taxon>
        <taxon>Solanoideae</taxon>
        <taxon>Solaneae</taxon>
        <taxon>Solanum</taxon>
    </lineage>
</organism>
<evidence type="ECO:0000256" key="7">
    <source>
        <dbReference type="ARBA" id="ARBA00023002"/>
    </source>
</evidence>
<dbReference type="EMBL" id="CP133618">
    <property type="protein sequence ID" value="WMV39432.1"/>
    <property type="molecule type" value="Genomic_DNA"/>
</dbReference>
<dbReference type="Pfam" id="PF00067">
    <property type="entry name" value="p450"/>
    <property type="match status" value="1"/>
</dbReference>
<evidence type="ECO:0000256" key="3">
    <source>
        <dbReference type="ARBA" id="ARBA00022617"/>
    </source>
</evidence>
<name>A0AAF0U594_SOLVR</name>
<accession>A0AAF0U594</accession>
<evidence type="ECO:0000256" key="10">
    <source>
        <dbReference type="ARBA" id="ARBA00023136"/>
    </source>
</evidence>
<evidence type="ECO:0000256" key="11">
    <source>
        <dbReference type="PIRSR" id="PIRSR602401-1"/>
    </source>
</evidence>
<dbReference type="PRINTS" id="PR00463">
    <property type="entry name" value="EP450I"/>
</dbReference>
<gene>
    <name evidence="13" type="ORF">MTR67_032817</name>
</gene>
<dbReference type="Proteomes" id="UP001234989">
    <property type="component" value="Chromosome 7"/>
</dbReference>
<comment type="subcellular location">
    <subcellularLocation>
        <location evidence="1">Membrane</location>
    </subcellularLocation>
</comment>
<comment type="similarity">
    <text evidence="2 12">Belongs to the cytochrome P450 family.</text>
</comment>
<keyword evidence="5 11" id="KW-0479">Metal-binding</keyword>
<evidence type="ECO:0000256" key="8">
    <source>
        <dbReference type="ARBA" id="ARBA00023004"/>
    </source>
</evidence>
<dbReference type="InterPro" id="IPR050665">
    <property type="entry name" value="Cytochrome_P450_Monooxygen"/>
</dbReference>
<evidence type="ECO:0000256" key="4">
    <source>
        <dbReference type="ARBA" id="ARBA00022692"/>
    </source>
</evidence>
<dbReference type="InterPro" id="IPR001128">
    <property type="entry name" value="Cyt_P450"/>
</dbReference>
<dbReference type="PRINTS" id="PR00385">
    <property type="entry name" value="P450"/>
</dbReference>
<evidence type="ECO:0000313" key="14">
    <source>
        <dbReference type="Proteomes" id="UP001234989"/>
    </source>
</evidence>
<sequence length="459" mass="52275">MISKEAKSKPMNFSHDIAQRVSPLLHKTFTKYGKIAFTWFGPRPVVLINDAEMVKDIFSKPYIFVKPENYHIIKLLIKGLATANKDIWSRHRKIINPAFHLEKLKIMVPIFYSCCCDMVRKWEKIVTENGSYELDLWPNLEILTSNALSKAAFGSNYEEGKKIFDLQMELSELVMKSFPLPGASLLPTKTNRRVKEIAKQVRSSIQGIITKRLKAMERENAGISYDDLLGVLLESNLRQIKEGVNKNLGMSMEEVIEECEFFYFAGHESTSVLIMWAIILLSKHLDWQEHARQEILQVLGGKNPDFDDLSRLKIVNMILLETLRLYPPGVMFARVLGETTKLGNITLPCGVQVNIPTLFVHRDQEIWGNNANEFNPERFSEGVASSTNGKFGYFPFGFGPRVCIGQNFAMLEAKIALAMFLQHFTFDISPSYVHAPYLVVTLQAQYGAQVILRKVVKSE</sequence>
<evidence type="ECO:0000256" key="12">
    <source>
        <dbReference type="RuleBase" id="RU000461"/>
    </source>
</evidence>
<keyword evidence="7 12" id="KW-0560">Oxidoreductase</keyword>
<keyword evidence="9 12" id="KW-0503">Monooxygenase</keyword>
<evidence type="ECO:0000313" key="13">
    <source>
        <dbReference type="EMBL" id="WMV39432.1"/>
    </source>
</evidence>
<keyword evidence="4" id="KW-0812">Transmembrane</keyword>
<comment type="cofactor">
    <cofactor evidence="11">
        <name>heme</name>
        <dbReference type="ChEBI" id="CHEBI:30413"/>
    </cofactor>
</comment>
<evidence type="ECO:0000256" key="6">
    <source>
        <dbReference type="ARBA" id="ARBA00022989"/>
    </source>
</evidence>
<evidence type="ECO:0000256" key="2">
    <source>
        <dbReference type="ARBA" id="ARBA00010617"/>
    </source>
</evidence>
<dbReference type="PROSITE" id="PS00086">
    <property type="entry name" value="CYTOCHROME_P450"/>
    <property type="match status" value="1"/>
</dbReference>
<keyword evidence="6" id="KW-1133">Transmembrane helix</keyword>
<keyword evidence="14" id="KW-1185">Reference proteome</keyword>
<keyword evidence="10" id="KW-0472">Membrane</keyword>
<feature type="binding site" description="axial binding residue" evidence="11">
    <location>
        <position position="403"/>
    </location>
    <ligand>
        <name>heme</name>
        <dbReference type="ChEBI" id="CHEBI:30413"/>
    </ligand>
    <ligandPart>
        <name>Fe</name>
        <dbReference type="ChEBI" id="CHEBI:18248"/>
    </ligandPart>
</feature>
<dbReference type="GO" id="GO:0020037">
    <property type="term" value="F:heme binding"/>
    <property type="evidence" value="ECO:0007669"/>
    <property type="project" value="InterPro"/>
</dbReference>
<evidence type="ECO:0000256" key="1">
    <source>
        <dbReference type="ARBA" id="ARBA00004370"/>
    </source>
</evidence>